<dbReference type="EMBL" id="JASPKY010000161">
    <property type="protein sequence ID" value="KAK9729325.1"/>
    <property type="molecule type" value="Genomic_DNA"/>
</dbReference>
<accession>A0AAW1L3X7</accession>
<reference evidence="1 2" key="1">
    <citation type="journal article" date="2024" name="BMC Genomics">
        <title>De novo assembly and annotation of Popillia japonica's genome with initial clues to its potential as an invasive pest.</title>
        <authorList>
            <person name="Cucini C."/>
            <person name="Boschi S."/>
            <person name="Funari R."/>
            <person name="Cardaioli E."/>
            <person name="Iannotti N."/>
            <person name="Marturano G."/>
            <person name="Paoli F."/>
            <person name="Bruttini M."/>
            <person name="Carapelli A."/>
            <person name="Frati F."/>
            <person name="Nardi F."/>
        </authorList>
    </citation>
    <scope>NUCLEOTIDE SEQUENCE [LARGE SCALE GENOMIC DNA]</scope>
    <source>
        <strain evidence="1">DMR45628</strain>
    </source>
</reference>
<dbReference type="AlphaFoldDB" id="A0AAW1L3X7"/>
<evidence type="ECO:0000313" key="2">
    <source>
        <dbReference type="Proteomes" id="UP001458880"/>
    </source>
</evidence>
<evidence type="ECO:0000313" key="1">
    <source>
        <dbReference type="EMBL" id="KAK9729325.1"/>
    </source>
</evidence>
<keyword evidence="2" id="KW-1185">Reference proteome</keyword>
<protein>
    <submittedName>
        <fullName evidence="1">Uncharacterized protein</fullName>
    </submittedName>
</protein>
<comment type="caution">
    <text evidence="1">The sequence shown here is derived from an EMBL/GenBank/DDBJ whole genome shotgun (WGS) entry which is preliminary data.</text>
</comment>
<gene>
    <name evidence="1" type="ORF">QE152_g15995</name>
</gene>
<organism evidence="1 2">
    <name type="scientific">Popillia japonica</name>
    <name type="common">Japanese beetle</name>
    <dbReference type="NCBI Taxonomy" id="7064"/>
    <lineage>
        <taxon>Eukaryota</taxon>
        <taxon>Metazoa</taxon>
        <taxon>Ecdysozoa</taxon>
        <taxon>Arthropoda</taxon>
        <taxon>Hexapoda</taxon>
        <taxon>Insecta</taxon>
        <taxon>Pterygota</taxon>
        <taxon>Neoptera</taxon>
        <taxon>Endopterygota</taxon>
        <taxon>Coleoptera</taxon>
        <taxon>Polyphaga</taxon>
        <taxon>Scarabaeiformia</taxon>
        <taxon>Scarabaeidae</taxon>
        <taxon>Rutelinae</taxon>
        <taxon>Popillia</taxon>
    </lineage>
</organism>
<sequence length="488" mass="55400">MEREKKQLTTLLCTADKDAAVPGARSTVLSCNNSLVLLPLEQTSSDRSCLPTVGRWGCEPLLVGAIKPAGEAGKNHGSILLRNNNTILLKDDTHLLEATQVEGAWPIDHPLPLPTWAAQAKQPLKFTTVWEYEELASNIEYHVQKILEEHNYNTVGNFLTLYQGFKRSGCSSLSEYYQSYSPPITSLHHTCVGLALELWKKLFALNHQFPNFTNHLYLVSCEEGVESLDYVALLEDIEEVSNILEKEHVLLALKFEISGRSGVLLCDPGYHVGRVVTVMHDAVYPHTGWFVQSEEGAIKKEYCYTFSLVNPNFIEWTERNTKSGITELFTALIYIERPYLTAVDVTERRNLVYNFRSLLSRDTKGHLMAGIYFKVKDNSDDFTIFYHDGGKQRMKMNFSIFLYPKLVTEGILKMISKCNNQLNLKENELLHVTEGILKMISKCNNQLNLKENELLHVLSSIAEILKDKVYLTQLLDINNCINNMTEAN</sequence>
<dbReference type="Proteomes" id="UP001458880">
    <property type="component" value="Unassembled WGS sequence"/>
</dbReference>
<name>A0AAW1L3X7_POPJA</name>
<proteinExistence type="predicted"/>